<gene>
    <name evidence="4" type="ORF">Tco_0906549</name>
</gene>
<sequence>MQQTMPNPEDITDPTVAMNMTLALMAKVFKLNYSTPTNNNQRVSSNPQNRQIAQLVQNPGGQNVGNQNKVIVVSGIANQNRNGNVVAARAEGNANGTNGNQIRCYTCRGLGHLARNCTVRPRRRDATYLQTRLLIAQKKEAKIQLQAEEFNLMAAVADLDEIEEVNANCILMANLQQASTSKEQYTELLEPIPEPHKVPQNDSNVISEIHKVLKDEIFPIVNQVDARLQNFEIQFLKEAAKFDRDFKSLANEADESIDKQKTLEREIDHLLRAVVSQEIMSIVQNNFVVDSSNL</sequence>
<reference evidence="4" key="1">
    <citation type="journal article" date="2022" name="Int. J. Mol. Sci.">
        <title>Draft Genome of Tanacetum Coccineum: Genomic Comparison of Closely Related Tanacetum-Family Plants.</title>
        <authorList>
            <person name="Yamashiro T."/>
            <person name="Shiraishi A."/>
            <person name="Nakayama K."/>
            <person name="Satake H."/>
        </authorList>
    </citation>
    <scope>NUCLEOTIDE SEQUENCE</scope>
</reference>
<comment type="caution">
    <text evidence="4">The sequence shown here is derived from an EMBL/GenBank/DDBJ whole genome shotgun (WGS) entry which is preliminary data.</text>
</comment>
<protein>
    <submittedName>
        <fullName evidence="4">Retrovirus-related pol polyprotein from transposon TNT 1-94</fullName>
    </submittedName>
</protein>
<evidence type="ECO:0000256" key="2">
    <source>
        <dbReference type="SAM" id="Coils"/>
    </source>
</evidence>
<proteinExistence type="predicted"/>
<dbReference type="Gene3D" id="4.10.60.10">
    <property type="entry name" value="Zinc finger, CCHC-type"/>
    <property type="match status" value="1"/>
</dbReference>
<keyword evidence="1" id="KW-0479">Metal-binding</keyword>
<dbReference type="InterPro" id="IPR036875">
    <property type="entry name" value="Znf_CCHC_sf"/>
</dbReference>
<evidence type="ECO:0000259" key="3">
    <source>
        <dbReference type="PROSITE" id="PS50158"/>
    </source>
</evidence>
<name>A0ABQ5CMZ3_9ASTR</name>
<keyword evidence="1" id="KW-0863">Zinc-finger</keyword>
<feature type="domain" description="CCHC-type" evidence="3">
    <location>
        <begin position="103"/>
        <end position="117"/>
    </location>
</feature>
<dbReference type="Pfam" id="PF00098">
    <property type="entry name" value="zf-CCHC"/>
    <property type="match status" value="1"/>
</dbReference>
<dbReference type="SMART" id="SM00343">
    <property type="entry name" value="ZnF_C2HC"/>
    <property type="match status" value="1"/>
</dbReference>
<dbReference type="Proteomes" id="UP001151760">
    <property type="component" value="Unassembled WGS sequence"/>
</dbReference>
<keyword evidence="1" id="KW-0862">Zinc</keyword>
<evidence type="ECO:0000256" key="1">
    <source>
        <dbReference type="PROSITE-ProRule" id="PRU00047"/>
    </source>
</evidence>
<reference evidence="4" key="2">
    <citation type="submission" date="2022-01" db="EMBL/GenBank/DDBJ databases">
        <authorList>
            <person name="Yamashiro T."/>
            <person name="Shiraishi A."/>
            <person name="Satake H."/>
            <person name="Nakayama K."/>
        </authorList>
    </citation>
    <scope>NUCLEOTIDE SEQUENCE</scope>
</reference>
<keyword evidence="5" id="KW-1185">Reference proteome</keyword>
<dbReference type="InterPro" id="IPR001878">
    <property type="entry name" value="Znf_CCHC"/>
</dbReference>
<organism evidence="4 5">
    <name type="scientific">Tanacetum coccineum</name>
    <dbReference type="NCBI Taxonomy" id="301880"/>
    <lineage>
        <taxon>Eukaryota</taxon>
        <taxon>Viridiplantae</taxon>
        <taxon>Streptophyta</taxon>
        <taxon>Embryophyta</taxon>
        <taxon>Tracheophyta</taxon>
        <taxon>Spermatophyta</taxon>
        <taxon>Magnoliopsida</taxon>
        <taxon>eudicotyledons</taxon>
        <taxon>Gunneridae</taxon>
        <taxon>Pentapetalae</taxon>
        <taxon>asterids</taxon>
        <taxon>campanulids</taxon>
        <taxon>Asterales</taxon>
        <taxon>Asteraceae</taxon>
        <taxon>Asteroideae</taxon>
        <taxon>Anthemideae</taxon>
        <taxon>Anthemidinae</taxon>
        <taxon>Tanacetum</taxon>
    </lineage>
</organism>
<accession>A0ABQ5CMZ3</accession>
<evidence type="ECO:0000313" key="5">
    <source>
        <dbReference type="Proteomes" id="UP001151760"/>
    </source>
</evidence>
<dbReference type="PROSITE" id="PS50158">
    <property type="entry name" value="ZF_CCHC"/>
    <property type="match status" value="1"/>
</dbReference>
<feature type="coiled-coil region" evidence="2">
    <location>
        <begin position="246"/>
        <end position="273"/>
    </location>
</feature>
<evidence type="ECO:0000313" key="4">
    <source>
        <dbReference type="EMBL" id="GJT26274.1"/>
    </source>
</evidence>
<dbReference type="SUPFAM" id="SSF57756">
    <property type="entry name" value="Retrovirus zinc finger-like domains"/>
    <property type="match status" value="1"/>
</dbReference>
<keyword evidence="2" id="KW-0175">Coiled coil</keyword>
<dbReference type="EMBL" id="BQNB010014278">
    <property type="protein sequence ID" value="GJT26274.1"/>
    <property type="molecule type" value="Genomic_DNA"/>
</dbReference>